<dbReference type="PANTHER" id="PTHR33223">
    <property type="entry name" value="CCHC-TYPE DOMAIN-CONTAINING PROTEIN"/>
    <property type="match status" value="1"/>
</dbReference>
<keyword evidence="2" id="KW-0808">Transferase</keyword>
<evidence type="ECO:0000259" key="1">
    <source>
        <dbReference type="Pfam" id="PF03732"/>
    </source>
</evidence>
<accession>A0A6L2MKZ0</accession>
<dbReference type="AlphaFoldDB" id="A0A6L2MKZ0"/>
<proteinExistence type="predicted"/>
<dbReference type="GO" id="GO:0003964">
    <property type="term" value="F:RNA-directed DNA polymerase activity"/>
    <property type="evidence" value="ECO:0007669"/>
    <property type="project" value="UniProtKB-KW"/>
</dbReference>
<keyword evidence="2" id="KW-0548">Nucleotidyltransferase</keyword>
<dbReference type="Pfam" id="PF03732">
    <property type="entry name" value="Retrotrans_gag"/>
    <property type="match status" value="1"/>
</dbReference>
<gene>
    <name evidence="2" type="ORF">Tci_046664</name>
</gene>
<dbReference type="PANTHER" id="PTHR33223:SF11">
    <property type="entry name" value="ELEMENT PROTEIN, PUTATIVE-RELATED"/>
    <property type="match status" value="1"/>
</dbReference>
<protein>
    <submittedName>
        <fullName evidence="2">Reverse transcriptase domain-containing protein</fullName>
    </submittedName>
</protein>
<organism evidence="2">
    <name type="scientific">Tanacetum cinerariifolium</name>
    <name type="common">Dalmatian daisy</name>
    <name type="synonym">Chrysanthemum cinerariifolium</name>
    <dbReference type="NCBI Taxonomy" id="118510"/>
    <lineage>
        <taxon>Eukaryota</taxon>
        <taxon>Viridiplantae</taxon>
        <taxon>Streptophyta</taxon>
        <taxon>Embryophyta</taxon>
        <taxon>Tracheophyta</taxon>
        <taxon>Spermatophyta</taxon>
        <taxon>Magnoliopsida</taxon>
        <taxon>eudicotyledons</taxon>
        <taxon>Gunneridae</taxon>
        <taxon>Pentapetalae</taxon>
        <taxon>asterids</taxon>
        <taxon>campanulids</taxon>
        <taxon>Asterales</taxon>
        <taxon>Asteraceae</taxon>
        <taxon>Asteroideae</taxon>
        <taxon>Anthemideae</taxon>
        <taxon>Anthemidinae</taxon>
        <taxon>Tanacetum</taxon>
    </lineage>
</organism>
<keyword evidence="2" id="KW-0695">RNA-directed DNA polymerase</keyword>
<evidence type="ECO:0000313" key="2">
    <source>
        <dbReference type="EMBL" id="GEU74686.1"/>
    </source>
</evidence>
<reference evidence="2" key="1">
    <citation type="journal article" date="2019" name="Sci. Rep.">
        <title>Draft genome of Tanacetum cinerariifolium, the natural source of mosquito coil.</title>
        <authorList>
            <person name="Yamashiro T."/>
            <person name="Shiraishi A."/>
            <person name="Satake H."/>
            <person name="Nakayama K."/>
        </authorList>
    </citation>
    <scope>NUCLEOTIDE SEQUENCE</scope>
</reference>
<comment type="caution">
    <text evidence="2">The sequence shown here is derived from an EMBL/GenBank/DDBJ whole genome shotgun (WGS) entry which is preliminary data.</text>
</comment>
<feature type="domain" description="Retrotransposon gag" evidence="1">
    <location>
        <begin position="64"/>
        <end position="156"/>
    </location>
</feature>
<dbReference type="InterPro" id="IPR005162">
    <property type="entry name" value="Retrotrans_gag_dom"/>
</dbReference>
<name>A0A6L2MKZ0_TANCI</name>
<dbReference type="EMBL" id="BKCJ010006934">
    <property type="protein sequence ID" value="GEU74686.1"/>
    <property type="molecule type" value="Genomic_DNA"/>
</dbReference>
<sequence length="276" mass="31514">MQSLFPLFSRRNLSLKHGLLNLVSSKQFYGHDKEDPHAHIRWFNKITSTMRYPNVQNTSIKLMLFPFSIEGAARIWLKKEPPRSILTWEDLVSKFINQFFPPSKMTNLCNEITNFQKRFDESFCEACDRFKDLLRACPHHGFMELHQLDTFYNAINPTDQDSLNAAAGGNFLDKMPRDCLRITESKSKVCNSRNKPVISRVSTNTSSTNITQFPEVVALTDAVKDLLRQNKTPTPAFVKAVKDSCVTCGGQHPYYNCTTTDGIAFKDNIQEYVSAV</sequence>